<gene>
    <name evidence="1" type="ORF">WA026_013950</name>
</gene>
<dbReference type="Gene3D" id="3.60.10.10">
    <property type="entry name" value="Endonuclease/exonuclease/phosphatase"/>
    <property type="match status" value="1"/>
</dbReference>
<accession>A0AAW1U6L0</accession>
<protein>
    <submittedName>
        <fullName evidence="1">Uncharacterized protein</fullName>
    </submittedName>
</protein>
<organism evidence="1 2">
    <name type="scientific">Henosepilachna vigintioctopunctata</name>
    <dbReference type="NCBI Taxonomy" id="420089"/>
    <lineage>
        <taxon>Eukaryota</taxon>
        <taxon>Metazoa</taxon>
        <taxon>Ecdysozoa</taxon>
        <taxon>Arthropoda</taxon>
        <taxon>Hexapoda</taxon>
        <taxon>Insecta</taxon>
        <taxon>Pterygota</taxon>
        <taxon>Neoptera</taxon>
        <taxon>Endopterygota</taxon>
        <taxon>Coleoptera</taxon>
        <taxon>Polyphaga</taxon>
        <taxon>Cucujiformia</taxon>
        <taxon>Coccinelloidea</taxon>
        <taxon>Coccinellidae</taxon>
        <taxon>Epilachninae</taxon>
        <taxon>Epilachnini</taxon>
        <taxon>Henosepilachna</taxon>
    </lineage>
</organism>
<evidence type="ECO:0000313" key="1">
    <source>
        <dbReference type="EMBL" id="KAK9876570.1"/>
    </source>
</evidence>
<dbReference type="AlphaFoldDB" id="A0AAW1U6L0"/>
<dbReference type="InterPro" id="IPR036691">
    <property type="entry name" value="Endo/exonu/phosph_ase_sf"/>
</dbReference>
<comment type="caution">
    <text evidence="1">The sequence shown here is derived from an EMBL/GenBank/DDBJ whole genome shotgun (WGS) entry which is preliminary data.</text>
</comment>
<keyword evidence="2" id="KW-1185">Reference proteome</keyword>
<dbReference type="Proteomes" id="UP001431783">
    <property type="component" value="Unassembled WGS sequence"/>
</dbReference>
<evidence type="ECO:0000313" key="2">
    <source>
        <dbReference type="Proteomes" id="UP001431783"/>
    </source>
</evidence>
<dbReference type="SUPFAM" id="SSF56219">
    <property type="entry name" value="DNase I-like"/>
    <property type="match status" value="1"/>
</dbReference>
<name>A0AAW1U6L0_9CUCU</name>
<proteinExistence type="predicted"/>
<reference evidence="1 2" key="1">
    <citation type="submission" date="2023-03" db="EMBL/GenBank/DDBJ databases">
        <title>Genome insight into feeding habits of ladybird beetles.</title>
        <authorList>
            <person name="Li H.-S."/>
            <person name="Huang Y.-H."/>
            <person name="Pang H."/>
        </authorList>
    </citation>
    <scope>NUCLEOTIDE SEQUENCE [LARGE SCALE GENOMIC DNA]</scope>
    <source>
        <strain evidence="1">SYSU_2023b</strain>
        <tissue evidence="1">Whole body</tissue>
    </source>
</reference>
<dbReference type="EMBL" id="JARQZJ010000037">
    <property type="protein sequence ID" value="KAK9876570.1"/>
    <property type="molecule type" value="Genomic_DNA"/>
</dbReference>
<sequence length="112" mass="12416">MVPATPNPDIPRPRAGNIIQADVKTPLARTQISSQLLRTVIKPLSPSVICVAEHWCNPSSLPFAIIPGYTKAAAFCRTSSIHGGTLIFVKYDLEFKIIGFADLRIFYRKTKF</sequence>